<reference evidence="3 4" key="1">
    <citation type="submission" date="2017-03" db="EMBL/GenBank/DDBJ databases">
        <authorList>
            <person name="Afonso C.L."/>
            <person name="Miller P.J."/>
            <person name="Scott M.A."/>
            <person name="Spackman E."/>
            <person name="Goraichik I."/>
            <person name="Dimitrov K.M."/>
            <person name="Suarez D.L."/>
            <person name="Swayne D.E."/>
        </authorList>
    </citation>
    <scope>NUCLEOTIDE SEQUENCE [LARGE SCALE GENOMIC DNA]</scope>
    <source>
        <strain evidence="3 4">CECT 7751</strain>
    </source>
</reference>
<gene>
    <name evidence="3" type="ORF">PSM7751_01683</name>
</gene>
<dbReference type="RefSeq" id="WP_085887559.1">
    <property type="nucleotide sequence ID" value="NZ_FWFN01000003.1"/>
</dbReference>
<evidence type="ECO:0000313" key="3">
    <source>
        <dbReference type="EMBL" id="SLN37859.1"/>
    </source>
</evidence>
<protein>
    <recommendedName>
        <fullName evidence="2">Hemerythrin-like domain-containing protein</fullName>
    </recommendedName>
</protein>
<dbReference type="OrthoDB" id="9775082at2"/>
<dbReference type="Proteomes" id="UP000193963">
    <property type="component" value="Unassembled WGS sequence"/>
</dbReference>
<feature type="region of interest" description="Disordered" evidence="1">
    <location>
        <begin position="1"/>
        <end position="25"/>
    </location>
</feature>
<dbReference type="Pfam" id="PF01814">
    <property type="entry name" value="Hemerythrin"/>
    <property type="match status" value="1"/>
</dbReference>
<dbReference type="AlphaFoldDB" id="A0A1X6Z1C7"/>
<keyword evidence="4" id="KW-1185">Reference proteome</keyword>
<dbReference type="InterPro" id="IPR012312">
    <property type="entry name" value="Hemerythrin-like"/>
</dbReference>
<evidence type="ECO:0000256" key="1">
    <source>
        <dbReference type="SAM" id="MobiDB-lite"/>
    </source>
</evidence>
<dbReference type="EMBL" id="FWFN01000003">
    <property type="protein sequence ID" value="SLN37859.1"/>
    <property type="molecule type" value="Genomic_DNA"/>
</dbReference>
<evidence type="ECO:0000259" key="2">
    <source>
        <dbReference type="Pfam" id="PF01814"/>
    </source>
</evidence>
<name>A0A1X6Z1C7_9RHOB</name>
<accession>A0A1X6Z1C7</accession>
<organism evidence="3 4">
    <name type="scientific">Pseudooceanicola marinus</name>
    <dbReference type="NCBI Taxonomy" id="396013"/>
    <lineage>
        <taxon>Bacteria</taxon>
        <taxon>Pseudomonadati</taxon>
        <taxon>Pseudomonadota</taxon>
        <taxon>Alphaproteobacteria</taxon>
        <taxon>Rhodobacterales</taxon>
        <taxon>Paracoccaceae</taxon>
        <taxon>Pseudooceanicola</taxon>
    </lineage>
</organism>
<dbReference type="Gene3D" id="1.20.120.520">
    <property type="entry name" value="nmb1532 protein domain like"/>
    <property type="match status" value="1"/>
</dbReference>
<proteinExistence type="predicted"/>
<feature type="domain" description="Hemerythrin-like" evidence="2">
    <location>
        <begin position="66"/>
        <end position="180"/>
    </location>
</feature>
<evidence type="ECO:0000313" key="4">
    <source>
        <dbReference type="Proteomes" id="UP000193963"/>
    </source>
</evidence>
<sequence>MTDLTLNEAARPRAPRIPGATDAQRRQGGRLALIHAMYLQDMARTRTLVGEIEAAATPDEARDSAEALAARLEEMPMLRNLRLFGSLCGQHCAHVMAHHDIEEAHMFPHLDRTTGEGFAPVMAKLRAEHEVIHARLEALALATQQMMQAPGAAAYAPLKEAFDALHADMESHFGYEETELREALGVYGGV</sequence>